<gene>
    <name evidence="1" type="ORF">PHMEG_00028259</name>
</gene>
<protein>
    <submittedName>
        <fullName evidence="1">Uncharacterized protein</fullName>
    </submittedName>
</protein>
<evidence type="ECO:0000313" key="1">
    <source>
        <dbReference type="EMBL" id="OWZ00527.1"/>
    </source>
</evidence>
<keyword evidence="2" id="KW-1185">Reference proteome</keyword>
<dbReference type="EMBL" id="NBNE01007537">
    <property type="protein sequence ID" value="OWZ00527.1"/>
    <property type="molecule type" value="Genomic_DNA"/>
</dbReference>
<evidence type="ECO:0000313" key="2">
    <source>
        <dbReference type="Proteomes" id="UP000198211"/>
    </source>
</evidence>
<accession>A0A225V6Z0</accession>
<dbReference type="AlphaFoldDB" id="A0A225V6Z0"/>
<sequence length="348" mass="38364">MSLTVFVPASTHKARSTALSAFNRMLEEERVSLDFVHASIGLDSSGKRLATIMDRFGFYLATKEEAILLKQAKTLEKHCLKRENGGMINKAPPCTKGDLRALVHYLYSTERVGMDYQDAALVCLMWHCFGRSSDLGYVHKQHFSVSVFYLRLLRVETAEEQSLTLVLDKKDFLTCPLLTMAVALAMQKAPCPQLLDQLPALAPQLVEALDPGTPLHDLLAADPARLQVAVLLCQLAVKARWSAKLQFASPHKHPIQYSNNIFAKATAHAGCQRITGPNYKGDVLCVGQQAEASLLADLQMRRTKVKGARSVLRALRPLHKSGAPDSQIVTYKHLLSVGLIQDPAPVDT</sequence>
<reference evidence="2" key="1">
    <citation type="submission" date="2017-03" db="EMBL/GenBank/DDBJ databases">
        <title>Phytopthora megakarya and P. palmivora, two closely related causual agents of cacao black pod achieved similar genome size and gene model numbers by different mechanisms.</title>
        <authorList>
            <person name="Ali S."/>
            <person name="Shao J."/>
            <person name="Larry D.J."/>
            <person name="Kronmiller B."/>
            <person name="Shen D."/>
            <person name="Strem M.D."/>
            <person name="Melnick R.L."/>
            <person name="Guiltinan M.J."/>
            <person name="Tyler B.M."/>
            <person name="Meinhardt L.W."/>
            <person name="Bailey B.A."/>
        </authorList>
    </citation>
    <scope>NUCLEOTIDE SEQUENCE [LARGE SCALE GENOMIC DNA]</scope>
    <source>
        <strain evidence="2">zdho120</strain>
    </source>
</reference>
<organism evidence="1 2">
    <name type="scientific">Phytophthora megakarya</name>
    <dbReference type="NCBI Taxonomy" id="4795"/>
    <lineage>
        <taxon>Eukaryota</taxon>
        <taxon>Sar</taxon>
        <taxon>Stramenopiles</taxon>
        <taxon>Oomycota</taxon>
        <taxon>Peronosporomycetes</taxon>
        <taxon>Peronosporales</taxon>
        <taxon>Peronosporaceae</taxon>
        <taxon>Phytophthora</taxon>
    </lineage>
</organism>
<proteinExistence type="predicted"/>
<dbReference type="Proteomes" id="UP000198211">
    <property type="component" value="Unassembled WGS sequence"/>
</dbReference>
<name>A0A225V6Z0_9STRA</name>
<comment type="caution">
    <text evidence="1">The sequence shown here is derived from an EMBL/GenBank/DDBJ whole genome shotgun (WGS) entry which is preliminary data.</text>
</comment>
<dbReference type="STRING" id="4795.A0A225V6Z0"/>